<dbReference type="Proteomes" id="UP001596223">
    <property type="component" value="Unassembled WGS sequence"/>
</dbReference>
<feature type="region of interest" description="Disordered" evidence="1">
    <location>
        <begin position="271"/>
        <end position="294"/>
    </location>
</feature>
<evidence type="ECO:0000256" key="1">
    <source>
        <dbReference type="SAM" id="MobiDB-lite"/>
    </source>
</evidence>
<proteinExistence type="predicted"/>
<dbReference type="EMBL" id="JBHSQN010000010">
    <property type="protein sequence ID" value="MFC6012507.1"/>
    <property type="molecule type" value="Genomic_DNA"/>
</dbReference>
<feature type="compositionally biased region" description="Polar residues" evidence="1">
    <location>
        <begin position="271"/>
        <end position="285"/>
    </location>
</feature>
<sequence>MSLQFIPTRPIFATWDINGLLEKSKTVLMAGQDLEMAVQTLRHECTNLPEMRGWEGSAHTAAEDMFVRTAKHAGEFADIAYSGKRSSHQGVSNIADQAYDALSSVKGRLDSLIATIENGPLEVNDLWIVVLKPEPMDDARFKVLKQAQTAFQEQLNPLVTELGKADDEIRTKLSFLVSRVNKDYEMDPTRVTYGSEYLPRTGVPDPSTEQGRTDQREIQQLEAAITVRHTDTGEPDINGSITTTMTMQDGSKQVVLTNKDWGLTIASSYDPSGELKSTTSTNENRYTGLTTTTTETPGQAKVTVWKDKDGKTGGTVTDLRTGETFPIPENSPIFTPNADGSSFFTHPYLTSVGSGLSALETYTGNALENSKGIPILDPSQTGKLHVGAKVLGPGLSLAVAGWDVIQEEDWHKKCVAGTSGLAGAAGGWMGGVAGAKGGPFGSFVGGALGTWTFGWAGSKFGEKVVCN</sequence>
<accession>A0ABW1JTX3</accession>
<organism evidence="2 3">
    <name type="scientific">Nocardia lasii</name>
    <dbReference type="NCBI Taxonomy" id="1616107"/>
    <lineage>
        <taxon>Bacteria</taxon>
        <taxon>Bacillati</taxon>
        <taxon>Actinomycetota</taxon>
        <taxon>Actinomycetes</taxon>
        <taxon>Mycobacteriales</taxon>
        <taxon>Nocardiaceae</taxon>
        <taxon>Nocardia</taxon>
    </lineage>
</organism>
<dbReference type="RefSeq" id="WP_378606181.1">
    <property type="nucleotide sequence ID" value="NZ_JBHSQN010000010.1"/>
</dbReference>
<evidence type="ECO:0008006" key="4">
    <source>
        <dbReference type="Google" id="ProtNLM"/>
    </source>
</evidence>
<evidence type="ECO:0000313" key="2">
    <source>
        <dbReference type="EMBL" id="MFC6012507.1"/>
    </source>
</evidence>
<keyword evidence="3" id="KW-1185">Reference proteome</keyword>
<evidence type="ECO:0000313" key="3">
    <source>
        <dbReference type="Proteomes" id="UP001596223"/>
    </source>
</evidence>
<reference evidence="3" key="1">
    <citation type="journal article" date="2019" name="Int. J. Syst. Evol. Microbiol.">
        <title>The Global Catalogue of Microorganisms (GCM) 10K type strain sequencing project: providing services to taxonomists for standard genome sequencing and annotation.</title>
        <authorList>
            <consortium name="The Broad Institute Genomics Platform"/>
            <consortium name="The Broad Institute Genome Sequencing Center for Infectious Disease"/>
            <person name="Wu L."/>
            <person name="Ma J."/>
        </authorList>
    </citation>
    <scope>NUCLEOTIDE SEQUENCE [LARGE SCALE GENOMIC DNA]</scope>
    <source>
        <strain evidence="3">CCUG 36956</strain>
    </source>
</reference>
<gene>
    <name evidence="2" type="ORF">ACFP3H_15710</name>
</gene>
<protein>
    <recommendedName>
        <fullName evidence="4">WXG100 family type VII secretion target</fullName>
    </recommendedName>
</protein>
<comment type="caution">
    <text evidence="2">The sequence shown here is derived from an EMBL/GenBank/DDBJ whole genome shotgun (WGS) entry which is preliminary data.</text>
</comment>
<name>A0ABW1JTX3_9NOCA</name>